<keyword evidence="5" id="KW-1185">Reference proteome</keyword>
<dbReference type="InterPro" id="IPR036871">
    <property type="entry name" value="PX_dom_sf"/>
</dbReference>
<dbReference type="InterPro" id="IPR001683">
    <property type="entry name" value="PX_dom"/>
</dbReference>
<dbReference type="PANTHER" id="PTHR45827">
    <property type="entry name" value="SORTING NEXIN"/>
    <property type="match status" value="1"/>
</dbReference>
<evidence type="ECO:0000256" key="1">
    <source>
        <dbReference type="SAM" id="MobiDB-lite"/>
    </source>
</evidence>
<evidence type="ECO:0000313" key="5">
    <source>
        <dbReference type="Proteomes" id="UP000000600"/>
    </source>
</evidence>
<name>A0CWK1_PARTE</name>
<gene>
    <name evidence="4" type="ORF">GSPATT00001371001</name>
</gene>
<dbReference type="SUPFAM" id="SSF64268">
    <property type="entry name" value="PX domain"/>
    <property type="match status" value="1"/>
</dbReference>
<feature type="chain" id="PRO_5002623384" description="PX domain-containing protein" evidence="2">
    <location>
        <begin position="17"/>
        <end position="848"/>
    </location>
</feature>
<dbReference type="STRING" id="5888.A0CWK1"/>
<feature type="compositionally biased region" description="Basic and acidic residues" evidence="1">
    <location>
        <begin position="222"/>
        <end position="246"/>
    </location>
</feature>
<dbReference type="GO" id="GO:0005886">
    <property type="term" value="C:plasma membrane"/>
    <property type="evidence" value="ECO:0000318"/>
    <property type="project" value="GO_Central"/>
</dbReference>
<feature type="domain" description="PX" evidence="3">
    <location>
        <begin position="433"/>
        <end position="543"/>
    </location>
</feature>
<dbReference type="OrthoDB" id="422186at2759"/>
<dbReference type="Gene3D" id="3.30.1520.10">
    <property type="entry name" value="Phox-like domain"/>
    <property type="match status" value="1"/>
</dbReference>
<evidence type="ECO:0000313" key="4">
    <source>
        <dbReference type="EMBL" id="CAK75168.1"/>
    </source>
</evidence>
<keyword evidence="2" id="KW-0732">Signal</keyword>
<dbReference type="KEGG" id="ptm:GSPATT00001371001"/>
<dbReference type="GeneID" id="5028350"/>
<dbReference type="Pfam" id="PF00787">
    <property type="entry name" value="PX"/>
    <property type="match status" value="1"/>
</dbReference>
<dbReference type="PANTHER" id="PTHR45827:SF1">
    <property type="entry name" value="SORTING NEXIN"/>
    <property type="match status" value="1"/>
</dbReference>
<sequence>MNKILLSLLLVSICLCQEETLIQLENGLSLTNLNQLMTMDFNKLTCQTNFIQVGHQLKMWAELYKDEKVIHHEIRLLSKAHKILNQQRFDRLRNTNTLHSAKRILAALRHNTHKKENTIYQQWRVNEIKQLKHSIQLLQTSKTEDGKKQCCDRIEKLINKYLDERKHIAKQCGNSDITINIINDAEGKIEVVNRNCQERESDVKSDRVDSNEKVIVGQSQQQKKEEQNSITEKKQEQVVEEHHESTESVIEEIAEEEEVIGEEEVEEEIEIEETIIEETVTKTTSTKVVELPKDDSNEVVEGKIVSAQGVGACGEGEKYLYILQSCYVQRGILINKLILNMSLEDKQQFLVDEIINKGYDSEDFTKYMDRKKENGGQDLDVWLMDELKQAVLDYQKMKNAMMQIVDDDIGFKKKIDCQKLIGTEIGNTNNVQIFIENFDKKDTGFFSLSKSYVNYRIVTQPLQWAVTRRYSDFEWLREILTKQYPGVFVPPIANKTPTRQFSDAYLVKRMKFLETFLNHILNSTILTNDKYFCEFLRMQDEKEFKSLQNASEKVQKTTKLDKVFSETGQIEVAFNPQTDNYIRAAGNLMTSLNLDYDVQNYFFIVRIMKQSKKMLQDFEVVSTTMFQMGESFEVLTNHINQFNSSVQEPEKILKFEAVTITLNNMMMIWGRNFQNYLNYIQDNFRNFFKYHDKEISQLKEHLLLRQQSQAEYLKYKERLDLKKEKFYQLKEFNKWEVSKEVLDELKLNIDNKKFCLSVMLPKETSQQNDLRDTYGYYNLSAYNEIKRVFEQNIDIYAKHFIKFADSQANNLTKMHVTWADIQGNLQGLDLITQHDQKVQIMQQPKPKV</sequence>
<dbReference type="HOGENOM" id="CLU_336329_0_0_1"/>
<dbReference type="PROSITE" id="PS50195">
    <property type="entry name" value="PX"/>
    <property type="match status" value="1"/>
</dbReference>
<organism evidence="4 5">
    <name type="scientific">Paramecium tetraurelia</name>
    <dbReference type="NCBI Taxonomy" id="5888"/>
    <lineage>
        <taxon>Eukaryota</taxon>
        <taxon>Sar</taxon>
        <taxon>Alveolata</taxon>
        <taxon>Ciliophora</taxon>
        <taxon>Intramacronucleata</taxon>
        <taxon>Oligohymenophorea</taxon>
        <taxon>Peniculida</taxon>
        <taxon>Parameciidae</taxon>
        <taxon>Paramecium</taxon>
    </lineage>
</organism>
<dbReference type="Proteomes" id="UP000000600">
    <property type="component" value="Unassembled WGS sequence"/>
</dbReference>
<feature type="signal peptide" evidence="2">
    <location>
        <begin position="1"/>
        <end position="16"/>
    </location>
</feature>
<dbReference type="GO" id="GO:0006897">
    <property type="term" value="P:endocytosis"/>
    <property type="evidence" value="ECO:0000318"/>
    <property type="project" value="GO_Central"/>
</dbReference>
<dbReference type="SMART" id="SM00312">
    <property type="entry name" value="PX"/>
    <property type="match status" value="1"/>
</dbReference>
<dbReference type="EMBL" id="CT868207">
    <property type="protein sequence ID" value="CAK75168.1"/>
    <property type="molecule type" value="Genomic_DNA"/>
</dbReference>
<dbReference type="GO" id="GO:0035091">
    <property type="term" value="F:phosphatidylinositol binding"/>
    <property type="evidence" value="ECO:0000318"/>
    <property type="project" value="GO_Central"/>
</dbReference>
<dbReference type="GO" id="GO:0031410">
    <property type="term" value="C:cytoplasmic vesicle"/>
    <property type="evidence" value="ECO:0000318"/>
    <property type="project" value="GO_Central"/>
</dbReference>
<dbReference type="GO" id="GO:0016197">
    <property type="term" value="P:endosomal transport"/>
    <property type="evidence" value="ECO:0000318"/>
    <property type="project" value="GO_Central"/>
</dbReference>
<dbReference type="AlphaFoldDB" id="A0CWK1"/>
<evidence type="ECO:0000259" key="3">
    <source>
        <dbReference type="PROSITE" id="PS50195"/>
    </source>
</evidence>
<accession>A0CWK1</accession>
<dbReference type="GO" id="GO:0097320">
    <property type="term" value="P:plasma membrane tubulation"/>
    <property type="evidence" value="ECO:0000318"/>
    <property type="project" value="GO_Central"/>
</dbReference>
<reference evidence="4 5" key="1">
    <citation type="journal article" date="2006" name="Nature">
        <title>Global trends of whole-genome duplications revealed by the ciliate Paramecium tetraurelia.</title>
        <authorList>
            <consortium name="Genoscope"/>
            <person name="Aury J.-M."/>
            <person name="Jaillon O."/>
            <person name="Duret L."/>
            <person name="Noel B."/>
            <person name="Jubin C."/>
            <person name="Porcel B.M."/>
            <person name="Segurens B."/>
            <person name="Daubin V."/>
            <person name="Anthouard V."/>
            <person name="Aiach N."/>
            <person name="Arnaiz O."/>
            <person name="Billaut A."/>
            <person name="Beisson J."/>
            <person name="Blanc I."/>
            <person name="Bouhouche K."/>
            <person name="Camara F."/>
            <person name="Duharcourt S."/>
            <person name="Guigo R."/>
            <person name="Gogendeau D."/>
            <person name="Katinka M."/>
            <person name="Keller A.-M."/>
            <person name="Kissmehl R."/>
            <person name="Klotz C."/>
            <person name="Koll F."/>
            <person name="Le Moue A."/>
            <person name="Lepere C."/>
            <person name="Malinsky S."/>
            <person name="Nowacki M."/>
            <person name="Nowak J.K."/>
            <person name="Plattner H."/>
            <person name="Poulain J."/>
            <person name="Ruiz F."/>
            <person name="Serrano V."/>
            <person name="Zagulski M."/>
            <person name="Dessen P."/>
            <person name="Betermier M."/>
            <person name="Weissenbach J."/>
            <person name="Scarpelli C."/>
            <person name="Schachter V."/>
            <person name="Sperling L."/>
            <person name="Meyer E."/>
            <person name="Cohen J."/>
            <person name="Wincker P."/>
        </authorList>
    </citation>
    <scope>NUCLEOTIDE SEQUENCE [LARGE SCALE GENOMIC DNA]</scope>
    <source>
        <strain evidence="4 5">Stock d4-2</strain>
    </source>
</reference>
<dbReference type="eggNOG" id="KOG2528">
    <property type="taxonomic scope" value="Eukaryota"/>
</dbReference>
<dbReference type="InParanoid" id="A0CWK1"/>
<dbReference type="RefSeq" id="XP_001442565.1">
    <property type="nucleotide sequence ID" value="XM_001442528.1"/>
</dbReference>
<proteinExistence type="predicted"/>
<protein>
    <recommendedName>
        <fullName evidence="3">PX domain-containing protein</fullName>
    </recommendedName>
</protein>
<evidence type="ECO:0000256" key="2">
    <source>
        <dbReference type="SAM" id="SignalP"/>
    </source>
</evidence>
<dbReference type="CDD" id="cd06093">
    <property type="entry name" value="PX_domain"/>
    <property type="match status" value="1"/>
</dbReference>
<feature type="region of interest" description="Disordered" evidence="1">
    <location>
        <begin position="215"/>
        <end position="248"/>
    </location>
</feature>